<dbReference type="Proteomes" id="UP000216913">
    <property type="component" value="Unassembled WGS sequence"/>
</dbReference>
<name>A0A261TL53_9BORD</name>
<dbReference type="AlphaFoldDB" id="A0A261TL53"/>
<keyword evidence="2" id="KW-1185">Reference proteome</keyword>
<comment type="caution">
    <text evidence="1">The sequence shown here is derived from an EMBL/GenBank/DDBJ whole genome shotgun (WGS) entry which is preliminary data.</text>
</comment>
<gene>
    <name evidence="1" type="ORF">CAL25_12605</name>
</gene>
<evidence type="ECO:0000313" key="2">
    <source>
        <dbReference type="Proteomes" id="UP000216913"/>
    </source>
</evidence>
<protein>
    <submittedName>
        <fullName evidence="1">Uncharacterized protein</fullName>
    </submittedName>
</protein>
<proteinExistence type="predicted"/>
<sequence>MSGRTLTGDDLLWNWARWAWSGTAVGNMAPYLSEAEVVRPINERHAQQVQSMYEMLPWHERMAVIAEYPQKHARFGALDAGARGTAARRWIAETTGVTLSQAQYQNYVGMFREAVARRIL</sequence>
<dbReference type="EMBL" id="NEVP01000007">
    <property type="protein sequence ID" value="OZI50374.1"/>
    <property type="molecule type" value="Genomic_DNA"/>
</dbReference>
<accession>A0A261TL53</accession>
<reference evidence="1 2" key="1">
    <citation type="submission" date="2017-05" db="EMBL/GenBank/DDBJ databases">
        <title>Complete and WGS of Bordetella genogroups.</title>
        <authorList>
            <person name="Spilker T."/>
            <person name="LiPuma J."/>
        </authorList>
    </citation>
    <scope>NUCLEOTIDE SEQUENCE [LARGE SCALE GENOMIC DNA]</scope>
    <source>
        <strain evidence="1 2">AU10456</strain>
    </source>
</reference>
<organism evidence="1 2">
    <name type="scientific">Bordetella genomosp. 5</name>
    <dbReference type="NCBI Taxonomy" id="1395608"/>
    <lineage>
        <taxon>Bacteria</taxon>
        <taxon>Pseudomonadati</taxon>
        <taxon>Pseudomonadota</taxon>
        <taxon>Betaproteobacteria</taxon>
        <taxon>Burkholderiales</taxon>
        <taxon>Alcaligenaceae</taxon>
        <taxon>Bordetella</taxon>
    </lineage>
</organism>
<evidence type="ECO:0000313" key="1">
    <source>
        <dbReference type="EMBL" id="OZI50374.1"/>
    </source>
</evidence>